<feature type="DNA-binding region" description="Homeobox" evidence="9">
    <location>
        <begin position="16"/>
        <end position="81"/>
    </location>
</feature>
<feature type="domain" description="Homeobox" evidence="11">
    <location>
        <begin position="14"/>
        <end position="80"/>
    </location>
</feature>
<evidence type="ECO:0000313" key="12">
    <source>
        <dbReference type="EMBL" id="AGL54197.1"/>
    </source>
</evidence>
<keyword evidence="6" id="KW-0804">Transcription</keyword>
<accession>R9R8K6</accession>
<dbReference type="GO" id="GO:0003700">
    <property type="term" value="F:DNA-binding transcription factor activity"/>
    <property type="evidence" value="ECO:0007669"/>
    <property type="project" value="InterPro"/>
</dbReference>
<dbReference type="Pfam" id="PF00046">
    <property type="entry name" value="Homeodomain"/>
    <property type="match status" value="1"/>
</dbReference>
<keyword evidence="5 9" id="KW-0371">Homeobox</keyword>
<evidence type="ECO:0000256" key="9">
    <source>
        <dbReference type="PROSITE-ProRule" id="PRU00108"/>
    </source>
</evidence>
<dbReference type="GO" id="GO:0099402">
    <property type="term" value="P:plant organ development"/>
    <property type="evidence" value="ECO:0007669"/>
    <property type="project" value="InterPro"/>
</dbReference>
<proteinExistence type="inferred from homology"/>
<dbReference type="Gene3D" id="1.10.10.60">
    <property type="entry name" value="Homeodomain-like"/>
    <property type="match status" value="1"/>
</dbReference>
<reference evidence="12" key="1">
    <citation type="journal article" date="2013" name="BMC Plant Biol.">
        <title>Analysis of the WUSCHEL-RELATED HOMEOBOX gene family in the conifer picea abies reveals extensive conservation as well as dynamic patterns.</title>
        <authorList>
            <person name="Hedman H."/>
            <person name="Zhu T."/>
            <person name="von Arnold S."/>
            <person name="Sohlberg J.J."/>
        </authorList>
    </citation>
    <scope>NUCLEOTIDE SEQUENCE</scope>
</reference>
<evidence type="ECO:0000259" key="11">
    <source>
        <dbReference type="PROSITE" id="PS50071"/>
    </source>
</evidence>
<evidence type="ECO:0000256" key="7">
    <source>
        <dbReference type="ARBA" id="ARBA00023242"/>
    </source>
</evidence>
<dbReference type="SMART" id="SM00389">
    <property type="entry name" value="HOX"/>
    <property type="match status" value="1"/>
</dbReference>
<dbReference type="PANTHER" id="PTHR45940">
    <property type="entry name" value="WUSCHEL-RELATED HOMEOBOX 1-RELATED"/>
    <property type="match status" value="1"/>
</dbReference>
<dbReference type="InterPro" id="IPR009057">
    <property type="entry name" value="Homeodomain-like_sf"/>
</dbReference>
<comment type="similarity">
    <text evidence="8">Belongs to the WUS homeobox family.</text>
</comment>
<dbReference type="GO" id="GO:0003677">
    <property type="term" value="F:DNA binding"/>
    <property type="evidence" value="ECO:0007669"/>
    <property type="project" value="UniProtKB-UniRule"/>
</dbReference>
<comment type="subcellular location">
    <subcellularLocation>
        <location evidence="1 9 10">Nucleus</location>
    </subcellularLocation>
</comment>
<keyword evidence="7 9" id="KW-0539">Nucleus</keyword>
<keyword evidence="4 9" id="KW-0238">DNA-binding</keyword>
<evidence type="ECO:0000256" key="2">
    <source>
        <dbReference type="ARBA" id="ARBA00022473"/>
    </source>
</evidence>
<evidence type="ECO:0000256" key="5">
    <source>
        <dbReference type="ARBA" id="ARBA00023155"/>
    </source>
</evidence>
<dbReference type="AlphaFoldDB" id="R9R8K6"/>
<dbReference type="InterPro" id="IPR044555">
    <property type="entry name" value="WUSCHEL-like"/>
</dbReference>
<evidence type="ECO:0000256" key="1">
    <source>
        <dbReference type="ARBA" id="ARBA00004123"/>
    </source>
</evidence>
<name>R9R8K6_PICAB</name>
<dbReference type="SUPFAM" id="SSF46689">
    <property type="entry name" value="Homeodomain-like"/>
    <property type="match status" value="1"/>
</dbReference>
<evidence type="ECO:0000256" key="10">
    <source>
        <dbReference type="RuleBase" id="RU000682"/>
    </source>
</evidence>
<evidence type="ECO:0000256" key="8">
    <source>
        <dbReference type="ARBA" id="ARBA00024040"/>
    </source>
</evidence>
<dbReference type="GO" id="GO:0005634">
    <property type="term" value="C:nucleus"/>
    <property type="evidence" value="ECO:0007669"/>
    <property type="project" value="UniProtKB-SubCell"/>
</dbReference>
<dbReference type="PROSITE" id="PS50071">
    <property type="entry name" value="HOMEOBOX_2"/>
    <property type="match status" value="1"/>
</dbReference>
<dbReference type="PANTHER" id="PTHR45940:SF2">
    <property type="entry name" value="WUSCHEL-RELATED HOMEOBOX 1"/>
    <property type="match status" value="1"/>
</dbReference>
<keyword evidence="2" id="KW-0217">Developmental protein</keyword>
<evidence type="ECO:0000256" key="6">
    <source>
        <dbReference type="ARBA" id="ARBA00023163"/>
    </source>
</evidence>
<keyword evidence="3" id="KW-0805">Transcription regulation</keyword>
<organism evidence="12">
    <name type="scientific">Picea abies</name>
    <name type="common">Norway spruce</name>
    <name type="synonym">Picea excelsa</name>
    <dbReference type="NCBI Taxonomy" id="3329"/>
    <lineage>
        <taxon>Eukaryota</taxon>
        <taxon>Viridiplantae</taxon>
        <taxon>Streptophyta</taxon>
        <taxon>Embryophyta</taxon>
        <taxon>Tracheophyta</taxon>
        <taxon>Spermatophyta</taxon>
        <taxon>Pinopsida</taxon>
        <taxon>Pinidae</taxon>
        <taxon>Conifers I</taxon>
        <taxon>Pinales</taxon>
        <taxon>Pinaceae</taxon>
        <taxon>Picea</taxon>
    </lineage>
</organism>
<protein>
    <submittedName>
        <fullName evidence="12">WUSCHEL homeobox protein WUS</fullName>
    </submittedName>
</protein>
<dbReference type="InterPro" id="IPR001356">
    <property type="entry name" value="HD"/>
</dbReference>
<evidence type="ECO:0000256" key="3">
    <source>
        <dbReference type="ARBA" id="ARBA00023015"/>
    </source>
</evidence>
<dbReference type="CDD" id="cd00086">
    <property type="entry name" value="homeodomain"/>
    <property type="match status" value="1"/>
</dbReference>
<gene>
    <name evidence="12" type="primary">WUS</name>
</gene>
<dbReference type="EMBL" id="JX512364">
    <property type="protein sequence ID" value="AGL54197.1"/>
    <property type="molecule type" value="Genomic_DNA"/>
</dbReference>
<sequence>MESTDRIGSYDVYRQPGSTRWNPTSEQLTILRELYYTNGIRSPTVDEIQRISSKLSRYGKIEGKNVFYWFQNHKARHRQKKRLSAMNVAEFPTFHTKSFYDKKTAGETSTCKEQMYGGKHENAVKAIEEKQLQEDMINGDVQTLELFPTRYEDRSLEPNEKKSCCWRSCEIKENDNDPPRGHEDKERDVVLDLCLSLGNKSCGLHDN</sequence>
<evidence type="ECO:0000256" key="4">
    <source>
        <dbReference type="ARBA" id="ARBA00023125"/>
    </source>
</evidence>